<dbReference type="RefSeq" id="WP_189071955.1">
    <property type="nucleotide sequence ID" value="NZ_BMQN01000001.1"/>
</dbReference>
<evidence type="ECO:0000313" key="1">
    <source>
        <dbReference type="EMBL" id="GGR84626.1"/>
    </source>
</evidence>
<accession>A0ABQ2S4B6</accession>
<evidence type="ECO:0000313" key="2">
    <source>
        <dbReference type="Proteomes" id="UP000644548"/>
    </source>
</evidence>
<keyword evidence="2" id="KW-1185">Reference proteome</keyword>
<sequence length="49" mass="5491">MRRMLVKRVQPGSLICELDGAEVVVIGTGPRPDQYIYAFQLDGVWRLGS</sequence>
<protein>
    <submittedName>
        <fullName evidence="1">Uncharacterized protein</fullName>
    </submittedName>
</protein>
<name>A0ABQ2S4B6_9DEIO</name>
<dbReference type="Proteomes" id="UP000644548">
    <property type="component" value="Unassembled WGS sequence"/>
</dbReference>
<comment type="caution">
    <text evidence="1">The sequence shown here is derived from an EMBL/GenBank/DDBJ whole genome shotgun (WGS) entry which is preliminary data.</text>
</comment>
<dbReference type="EMBL" id="BMQN01000001">
    <property type="protein sequence ID" value="GGR84626.1"/>
    <property type="molecule type" value="Genomic_DNA"/>
</dbReference>
<organism evidence="1 2">
    <name type="scientific">Deinococcus sedimenti</name>
    <dbReference type="NCBI Taxonomy" id="1867090"/>
    <lineage>
        <taxon>Bacteria</taxon>
        <taxon>Thermotogati</taxon>
        <taxon>Deinococcota</taxon>
        <taxon>Deinococci</taxon>
        <taxon>Deinococcales</taxon>
        <taxon>Deinococcaceae</taxon>
        <taxon>Deinococcus</taxon>
    </lineage>
</organism>
<reference evidence="2" key="1">
    <citation type="journal article" date="2019" name="Int. J. Syst. Evol. Microbiol.">
        <title>The Global Catalogue of Microorganisms (GCM) 10K type strain sequencing project: providing services to taxonomists for standard genome sequencing and annotation.</title>
        <authorList>
            <consortium name="The Broad Institute Genomics Platform"/>
            <consortium name="The Broad Institute Genome Sequencing Center for Infectious Disease"/>
            <person name="Wu L."/>
            <person name="Ma J."/>
        </authorList>
    </citation>
    <scope>NUCLEOTIDE SEQUENCE [LARGE SCALE GENOMIC DNA]</scope>
    <source>
        <strain evidence="2">JCM 31405</strain>
    </source>
</reference>
<gene>
    <name evidence="1" type="ORF">GCM10008960_09560</name>
</gene>
<proteinExistence type="predicted"/>